<dbReference type="Proteomes" id="UP000030377">
    <property type="component" value="Unassembled WGS sequence"/>
</dbReference>
<evidence type="ECO:0008006" key="3">
    <source>
        <dbReference type="Google" id="ProtNLM"/>
    </source>
</evidence>
<name>A0A0A3XR86_BRAJP</name>
<dbReference type="InterPro" id="IPR021146">
    <property type="entry name" value="Phage_gp6-like_head-tail"/>
</dbReference>
<proteinExistence type="predicted"/>
<evidence type="ECO:0000313" key="1">
    <source>
        <dbReference type="EMBL" id="KGT75799.1"/>
    </source>
</evidence>
<dbReference type="Pfam" id="PF05135">
    <property type="entry name" value="Phage_connect_1"/>
    <property type="match status" value="1"/>
</dbReference>
<sequence length="228" mass="24779">MRSLVEILTPAASAALTTLARVKGELDIKTKDDDEVLLAKINEASSDIEAALGFRVPKEDVKETFWHDTVSLPAAPISRTGLGTPPETTLFLSRKKVRSIASVVVDDETLDPSEYRVDGDAGLLDRLDSDGYPCVWRFCKSVIVTMTAGYILPGSSGRDLPYGIEGAVVALVSSYWASKGRDTTLRSEEIPGVIRRDYWVGAVGDPELLPPRILASLVQFRRFIAAVA</sequence>
<dbReference type="AlphaFoldDB" id="A0A0A3XR86"/>
<accession>A0A0A3XR86</accession>
<evidence type="ECO:0000313" key="2">
    <source>
        <dbReference type="Proteomes" id="UP000030377"/>
    </source>
</evidence>
<dbReference type="RefSeq" id="WP_041958540.1">
    <property type="nucleotide sequence ID" value="NZ_JRPN01000024.1"/>
</dbReference>
<dbReference type="EMBL" id="JRPN01000024">
    <property type="protein sequence ID" value="KGT75799.1"/>
    <property type="molecule type" value="Genomic_DNA"/>
</dbReference>
<organism evidence="1 2">
    <name type="scientific">Bradyrhizobium japonicum</name>
    <dbReference type="NCBI Taxonomy" id="375"/>
    <lineage>
        <taxon>Bacteria</taxon>
        <taxon>Pseudomonadati</taxon>
        <taxon>Pseudomonadota</taxon>
        <taxon>Alphaproteobacteria</taxon>
        <taxon>Hyphomicrobiales</taxon>
        <taxon>Nitrobacteraceae</taxon>
        <taxon>Bradyrhizobium</taxon>
    </lineage>
</organism>
<protein>
    <recommendedName>
        <fullName evidence="3">Phage gp6-like head-tail connector protein</fullName>
    </recommendedName>
</protein>
<gene>
    <name evidence="1" type="ORF">MA20_31895</name>
</gene>
<dbReference type="Gene3D" id="1.10.3230.30">
    <property type="entry name" value="Phage gp6-like head-tail connector protein"/>
    <property type="match status" value="1"/>
</dbReference>
<reference evidence="1 2" key="1">
    <citation type="submission" date="2014-09" db="EMBL/GenBank/DDBJ databases">
        <title>Draft genome of Bradyrhizobium japonicum Is-34.</title>
        <authorList>
            <person name="Tsurumaru H."/>
            <person name="Yamakawa T."/>
            <person name="Hashimoto S."/>
            <person name="Okizaki K."/>
            <person name="Kanesaki Y."/>
            <person name="Yoshikawa H."/>
            <person name="Yajima S."/>
        </authorList>
    </citation>
    <scope>NUCLEOTIDE SEQUENCE [LARGE SCALE GENOMIC DNA]</scope>
    <source>
        <strain evidence="1 2">Is-34</strain>
    </source>
</reference>
<comment type="caution">
    <text evidence="1">The sequence shown here is derived from an EMBL/GenBank/DDBJ whole genome shotgun (WGS) entry which is preliminary data.</text>
</comment>